<dbReference type="GO" id="GO:0012505">
    <property type="term" value="C:endomembrane system"/>
    <property type="evidence" value="ECO:0007669"/>
    <property type="project" value="UniProtKB-SubCell"/>
</dbReference>
<dbReference type="GO" id="GO:0005886">
    <property type="term" value="C:plasma membrane"/>
    <property type="evidence" value="ECO:0007669"/>
    <property type="project" value="TreeGrafter"/>
</dbReference>
<evidence type="ECO:0000259" key="7">
    <source>
        <dbReference type="PROSITE" id="PS51485"/>
    </source>
</evidence>
<evidence type="ECO:0000313" key="8">
    <source>
        <dbReference type="EMBL" id="KAF7806405.1"/>
    </source>
</evidence>
<comment type="similarity">
    <text evidence="4">Belongs to the early nodulin-like (ENODL) family.</text>
</comment>
<comment type="caution">
    <text evidence="8">The sequence shown here is derived from an EMBL/GenBank/DDBJ whole genome shotgun (WGS) entry which is preliminary data.</text>
</comment>
<dbReference type="PROSITE" id="PS51485">
    <property type="entry name" value="PHYTOCYANIN"/>
    <property type="match status" value="3"/>
</dbReference>
<dbReference type="FunFam" id="2.60.40.420:FF:000034">
    <property type="entry name" value="Cupredoxin superfamily protein"/>
    <property type="match status" value="2"/>
</dbReference>
<dbReference type="Pfam" id="PF02298">
    <property type="entry name" value="Cu_bind_like"/>
    <property type="match status" value="3"/>
</dbReference>
<keyword evidence="3" id="KW-0325">Glycoprotein</keyword>
<proteinExistence type="inferred from homology"/>
<sequence length="402" mass="43727">MARSIIILCIVAFTFCTFLHITASAQEVHVVGDDLGWAVPPAAAAFYQAWALSHTFHVGDILLFNFTDRDEDVAQVTKEALLECNTSNPIAVKKTSPANFTLDAEGDYYFTSTFSNHCASGQILAVHVFAHGPSPVPSPAPKPRGPRNYTVGGVLGWLVPPGGEIVYDSWASVRSFQVGDALVFLFVNGTQDVAVVTKEAYDKCETNSSIAVYSSSPTRIVLDTIGEHYYTSTYKDHCCSIIVAMALLFGATEATEHVVGGSYGWNLPPNQTFYSDWATSNKFFVGDSLVFILDVDQKIGDVSMEEFENCTIPGIQFGGIDDHCNRPQVINNEWPNSASPAQAPSSSASSSNLSSAALPFFPPLLLSISSPTYYSKGAVYYCYVQFEYLKLIKFGLGFCNLH</sequence>
<feature type="domain" description="Phytocyanin" evidence="7">
    <location>
        <begin position="27"/>
        <end position="130"/>
    </location>
</feature>
<feature type="domain" description="Phytocyanin" evidence="7">
    <location>
        <begin position="147"/>
        <end position="254"/>
    </location>
</feature>
<dbReference type="Proteomes" id="UP000634136">
    <property type="component" value="Unassembled WGS sequence"/>
</dbReference>
<comment type="function">
    <text evidence="5">May act as a carbohydrate transporter.</text>
</comment>
<evidence type="ECO:0000256" key="1">
    <source>
        <dbReference type="ARBA" id="ARBA00004308"/>
    </source>
</evidence>
<feature type="chain" id="PRO_5032923638" evidence="6">
    <location>
        <begin position="25"/>
        <end position="402"/>
    </location>
</feature>
<comment type="subcellular location">
    <subcellularLocation>
        <location evidence="1">Endomembrane system</location>
    </subcellularLocation>
</comment>
<dbReference type="InterPro" id="IPR008972">
    <property type="entry name" value="Cupredoxin"/>
</dbReference>
<protein>
    <submittedName>
        <fullName evidence="8">Blue copper protein-like</fullName>
    </submittedName>
</protein>
<dbReference type="PANTHER" id="PTHR33021:SF325">
    <property type="entry name" value="PHYTOCYANIN DOMAIN-CONTAINING PROTEIN"/>
    <property type="match status" value="1"/>
</dbReference>
<evidence type="ECO:0000313" key="9">
    <source>
        <dbReference type="Proteomes" id="UP000634136"/>
    </source>
</evidence>
<name>A0A834W259_9FABA</name>
<keyword evidence="9" id="KW-1185">Reference proteome</keyword>
<evidence type="ECO:0000256" key="2">
    <source>
        <dbReference type="ARBA" id="ARBA00023157"/>
    </source>
</evidence>
<feature type="domain" description="Phytocyanin" evidence="7">
    <location>
        <begin position="255"/>
        <end position="359"/>
    </location>
</feature>
<reference evidence="8" key="1">
    <citation type="submission" date="2020-09" db="EMBL/GenBank/DDBJ databases">
        <title>Genome-Enabled Discovery of Anthraquinone Biosynthesis in Senna tora.</title>
        <authorList>
            <person name="Kang S.-H."/>
            <person name="Pandey R.P."/>
            <person name="Lee C.-M."/>
            <person name="Sim J.-S."/>
            <person name="Jeong J.-T."/>
            <person name="Choi B.-S."/>
            <person name="Jung M."/>
            <person name="Ginzburg D."/>
            <person name="Zhao K."/>
            <person name="Won S.Y."/>
            <person name="Oh T.-J."/>
            <person name="Yu Y."/>
            <person name="Kim N.-H."/>
            <person name="Lee O.R."/>
            <person name="Lee T.-H."/>
            <person name="Bashyal P."/>
            <person name="Kim T.-S."/>
            <person name="Lee W.-H."/>
            <person name="Kawkins C."/>
            <person name="Kim C.-K."/>
            <person name="Kim J.S."/>
            <person name="Ahn B.O."/>
            <person name="Rhee S.Y."/>
            <person name="Sohng J.K."/>
        </authorList>
    </citation>
    <scope>NUCLEOTIDE SEQUENCE</scope>
    <source>
        <tissue evidence="8">Leaf</tissue>
    </source>
</reference>
<organism evidence="8 9">
    <name type="scientific">Senna tora</name>
    <dbReference type="NCBI Taxonomy" id="362788"/>
    <lineage>
        <taxon>Eukaryota</taxon>
        <taxon>Viridiplantae</taxon>
        <taxon>Streptophyta</taxon>
        <taxon>Embryophyta</taxon>
        <taxon>Tracheophyta</taxon>
        <taxon>Spermatophyta</taxon>
        <taxon>Magnoliopsida</taxon>
        <taxon>eudicotyledons</taxon>
        <taxon>Gunneridae</taxon>
        <taxon>Pentapetalae</taxon>
        <taxon>rosids</taxon>
        <taxon>fabids</taxon>
        <taxon>Fabales</taxon>
        <taxon>Fabaceae</taxon>
        <taxon>Caesalpinioideae</taxon>
        <taxon>Cassia clade</taxon>
        <taxon>Senna</taxon>
    </lineage>
</organism>
<dbReference type="GO" id="GO:0009055">
    <property type="term" value="F:electron transfer activity"/>
    <property type="evidence" value="ECO:0007669"/>
    <property type="project" value="InterPro"/>
</dbReference>
<accession>A0A834W259</accession>
<evidence type="ECO:0000256" key="4">
    <source>
        <dbReference type="ARBA" id="ARBA00035011"/>
    </source>
</evidence>
<dbReference type="OrthoDB" id="5421909at2759"/>
<keyword evidence="6" id="KW-0732">Signal</keyword>
<dbReference type="InterPro" id="IPR039391">
    <property type="entry name" value="Phytocyanin-like"/>
</dbReference>
<dbReference type="SUPFAM" id="SSF49503">
    <property type="entry name" value="Cupredoxins"/>
    <property type="match status" value="3"/>
</dbReference>
<evidence type="ECO:0000256" key="6">
    <source>
        <dbReference type="SAM" id="SignalP"/>
    </source>
</evidence>
<feature type="signal peptide" evidence="6">
    <location>
        <begin position="1"/>
        <end position="24"/>
    </location>
</feature>
<evidence type="ECO:0000256" key="5">
    <source>
        <dbReference type="ARBA" id="ARBA00037626"/>
    </source>
</evidence>
<evidence type="ECO:0000256" key="3">
    <source>
        <dbReference type="ARBA" id="ARBA00023180"/>
    </source>
</evidence>
<keyword evidence="2" id="KW-1015">Disulfide bond</keyword>
<dbReference type="Gene3D" id="2.60.40.420">
    <property type="entry name" value="Cupredoxins - blue copper proteins"/>
    <property type="match status" value="3"/>
</dbReference>
<dbReference type="AlphaFoldDB" id="A0A834W259"/>
<dbReference type="EMBL" id="JAAIUW010000012">
    <property type="protein sequence ID" value="KAF7806405.1"/>
    <property type="molecule type" value="Genomic_DNA"/>
</dbReference>
<gene>
    <name evidence="8" type="ORF">G2W53_038566</name>
</gene>
<dbReference type="InterPro" id="IPR003245">
    <property type="entry name" value="Phytocyanin_dom"/>
</dbReference>
<dbReference type="PANTHER" id="PTHR33021">
    <property type="entry name" value="BLUE COPPER PROTEIN"/>
    <property type="match status" value="1"/>
</dbReference>